<dbReference type="OrthoDB" id="1115105at2"/>
<dbReference type="Proteomes" id="UP000238326">
    <property type="component" value="Unassembled WGS sequence"/>
</dbReference>
<protein>
    <submittedName>
        <fullName evidence="2">Isomerase</fullName>
    </submittedName>
</protein>
<comment type="caution">
    <text evidence="2">The sequence shown here is derived from an EMBL/GenBank/DDBJ whole genome shotgun (WGS) entry which is preliminary data.</text>
</comment>
<organism evidence="2 3">
    <name type="scientific">Malikia spinosa</name>
    <dbReference type="NCBI Taxonomy" id="86180"/>
    <lineage>
        <taxon>Bacteria</taxon>
        <taxon>Pseudomonadati</taxon>
        <taxon>Pseudomonadota</taxon>
        <taxon>Betaproteobacteria</taxon>
        <taxon>Burkholderiales</taxon>
        <taxon>Comamonadaceae</taxon>
        <taxon>Malikia</taxon>
    </lineage>
</organism>
<dbReference type="InterPro" id="IPR037401">
    <property type="entry name" value="SnoaL-like"/>
</dbReference>
<evidence type="ECO:0000259" key="1">
    <source>
        <dbReference type="Pfam" id="PF12680"/>
    </source>
</evidence>
<feature type="domain" description="SnoaL-like" evidence="1">
    <location>
        <begin position="10"/>
        <end position="112"/>
    </location>
</feature>
<gene>
    <name evidence="2" type="ORF">C6P61_05735</name>
</gene>
<dbReference type="InterPro" id="IPR032710">
    <property type="entry name" value="NTF2-like_dom_sf"/>
</dbReference>
<dbReference type="Gene3D" id="3.10.450.50">
    <property type="match status" value="1"/>
</dbReference>
<sequence>MPPDAISRFARYFEQLQPADIARLGQYYAADARFKDPFNDVRGVPAIARIFQHMFDSLDQPRFVVTQQLQQGSDAFLSWDFTFRFKNFRRGELQRIEGATHLKLDDAGLVTLHRDYWDAAEELYEKLPLVGGLMRWLKARANA</sequence>
<dbReference type="EMBL" id="PVLR01000015">
    <property type="protein sequence ID" value="PRD69402.1"/>
    <property type="molecule type" value="Genomic_DNA"/>
</dbReference>
<evidence type="ECO:0000313" key="3">
    <source>
        <dbReference type="Proteomes" id="UP000238326"/>
    </source>
</evidence>
<dbReference type="SUPFAM" id="SSF54427">
    <property type="entry name" value="NTF2-like"/>
    <property type="match status" value="1"/>
</dbReference>
<dbReference type="Pfam" id="PF12680">
    <property type="entry name" value="SnoaL_2"/>
    <property type="match status" value="1"/>
</dbReference>
<name>A0A2S9KG39_9BURK</name>
<keyword evidence="2" id="KW-0413">Isomerase</keyword>
<proteinExistence type="predicted"/>
<reference evidence="2 3" key="1">
    <citation type="submission" date="2018-03" db="EMBL/GenBank/DDBJ databases">
        <title>Comparative genomics illustrates the genes involved in a hyperalkaliphilic mechanisms of Serpentinomonas isolated from highly-alkaline calcium-rich serpentinized springs.</title>
        <authorList>
            <person name="Suzuki S."/>
            <person name="Ishii S."/>
            <person name="Walworth N."/>
            <person name="Bird L."/>
            <person name="Kuenen J.G."/>
            <person name="Nealson K.H."/>
        </authorList>
    </citation>
    <scope>NUCLEOTIDE SEQUENCE [LARGE SCALE GENOMIC DNA]</scope>
    <source>
        <strain evidence="2 3">83</strain>
    </source>
</reference>
<keyword evidence="3" id="KW-1185">Reference proteome</keyword>
<dbReference type="GO" id="GO:0016853">
    <property type="term" value="F:isomerase activity"/>
    <property type="evidence" value="ECO:0007669"/>
    <property type="project" value="UniProtKB-KW"/>
</dbReference>
<evidence type="ECO:0000313" key="2">
    <source>
        <dbReference type="EMBL" id="PRD69402.1"/>
    </source>
</evidence>
<dbReference type="RefSeq" id="WP_105728979.1">
    <property type="nucleotide sequence ID" value="NZ_JAVBYE010000034.1"/>
</dbReference>
<accession>A0A2S9KG39</accession>
<dbReference type="AlphaFoldDB" id="A0A2S9KG39"/>